<evidence type="ECO:0000313" key="3">
    <source>
        <dbReference type="Proteomes" id="UP000199245"/>
    </source>
</evidence>
<proteinExistence type="predicted"/>
<protein>
    <recommendedName>
        <fullName evidence="4">SMODS and SLOG-associating 2TM effector domain-containing protein</fullName>
    </recommendedName>
</protein>
<sequence length="184" mass="21489">MTDALYEAKFDALRNAIYHSARKNFYDSFNRLLNFLVIVLGAGVAGKISELIEIRELWLEFAVLIVATAQLTFDFGYKARTHEFLQRKYHEMLADLELDSSAELQKWKSKLQTIAADEPMPMRALDALAYNAAVDATYFDVADRAKIRLWVPLSHRLLKNFIARNGYEYRPEADHKIWWRRLRS</sequence>
<feature type="transmembrane region" description="Helical" evidence="1">
    <location>
        <begin position="58"/>
        <end position="77"/>
    </location>
</feature>
<reference evidence="2 3" key="1">
    <citation type="submission" date="2016-10" db="EMBL/GenBank/DDBJ databases">
        <authorList>
            <person name="de Groot N.N."/>
        </authorList>
    </citation>
    <scope>NUCLEOTIDE SEQUENCE [LARGE SCALE GENOMIC DNA]</scope>
    <source>
        <strain evidence="2 3">R5</strain>
    </source>
</reference>
<dbReference type="Proteomes" id="UP000199245">
    <property type="component" value="Unassembled WGS sequence"/>
</dbReference>
<keyword evidence="1" id="KW-1133">Transmembrane helix</keyword>
<evidence type="ECO:0000256" key="1">
    <source>
        <dbReference type="SAM" id="Phobius"/>
    </source>
</evidence>
<evidence type="ECO:0008006" key="4">
    <source>
        <dbReference type="Google" id="ProtNLM"/>
    </source>
</evidence>
<keyword evidence="1" id="KW-0472">Membrane</keyword>
<accession>A0A1G7HQ32</accession>
<dbReference type="AlphaFoldDB" id="A0A1G7HQ32"/>
<gene>
    <name evidence="2" type="ORF">SAMN05216337_104278</name>
</gene>
<evidence type="ECO:0000313" key="2">
    <source>
        <dbReference type="EMBL" id="SDF02119.1"/>
    </source>
</evidence>
<keyword evidence="1" id="KW-0812">Transmembrane</keyword>
<dbReference type="RefSeq" id="WP_092088442.1">
    <property type="nucleotide sequence ID" value="NZ_FMZW01000042.1"/>
</dbReference>
<feature type="transmembrane region" description="Helical" evidence="1">
    <location>
        <begin position="32"/>
        <end position="52"/>
    </location>
</feature>
<dbReference type="EMBL" id="FMZW01000042">
    <property type="protein sequence ID" value="SDF02119.1"/>
    <property type="molecule type" value="Genomic_DNA"/>
</dbReference>
<organism evidence="2 3">
    <name type="scientific">Bradyrhizobium brasilense</name>
    <dbReference type="NCBI Taxonomy" id="1419277"/>
    <lineage>
        <taxon>Bacteria</taxon>
        <taxon>Pseudomonadati</taxon>
        <taxon>Pseudomonadota</taxon>
        <taxon>Alphaproteobacteria</taxon>
        <taxon>Hyphomicrobiales</taxon>
        <taxon>Nitrobacteraceae</taxon>
        <taxon>Bradyrhizobium</taxon>
    </lineage>
</organism>
<name>A0A1G7HQ32_9BRAD</name>